<proteinExistence type="predicted"/>
<comment type="caution">
    <text evidence="1">The sequence shown here is derived from an EMBL/GenBank/DDBJ whole genome shotgun (WGS) entry which is preliminary data.</text>
</comment>
<dbReference type="AlphaFoldDB" id="A0A6L2L983"/>
<dbReference type="EMBL" id="BKCJ010003881">
    <property type="protein sequence ID" value="GEU57730.1"/>
    <property type="molecule type" value="Genomic_DNA"/>
</dbReference>
<name>A0A6L2L983_TANCI</name>
<reference evidence="1" key="1">
    <citation type="journal article" date="2019" name="Sci. Rep.">
        <title>Draft genome of Tanacetum cinerariifolium, the natural source of mosquito coil.</title>
        <authorList>
            <person name="Yamashiro T."/>
            <person name="Shiraishi A."/>
            <person name="Satake H."/>
            <person name="Nakayama K."/>
        </authorList>
    </citation>
    <scope>NUCLEOTIDE SEQUENCE</scope>
</reference>
<accession>A0A6L2L983</accession>
<gene>
    <name evidence="1" type="ORF">Tci_029708</name>
</gene>
<protein>
    <submittedName>
        <fullName evidence="1">Uncharacterized protein</fullName>
    </submittedName>
</protein>
<sequence>MAWQTDYGIMKEEMSILRGRKSVPGMNSREMGNGKKRTTLSSLLDVRDIIAVLDSKGVNISVLDGKGIMR</sequence>
<evidence type="ECO:0000313" key="1">
    <source>
        <dbReference type="EMBL" id="GEU57730.1"/>
    </source>
</evidence>
<organism evidence="1">
    <name type="scientific">Tanacetum cinerariifolium</name>
    <name type="common">Dalmatian daisy</name>
    <name type="synonym">Chrysanthemum cinerariifolium</name>
    <dbReference type="NCBI Taxonomy" id="118510"/>
    <lineage>
        <taxon>Eukaryota</taxon>
        <taxon>Viridiplantae</taxon>
        <taxon>Streptophyta</taxon>
        <taxon>Embryophyta</taxon>
        <taxon>Tracheophyta</taxon>
        <taxon>Spermatophyta</taxon>
        <taxon>Magnoliopsida</taxon>
        <taxon>eudicotyledons</taxon>
        <taxon>Gunneridae</taxon>
        <taxon>Pentapetalae</taxon>
        <taxon>asterids</taxon>
        <taxon>campanulids</taxon>
        <taxon>Asterales</taxon>
        <taxon>Asteraceae</taxon>
        <taxon>Asteroideae</taxon>
        <taxon>Anthemideae</taxon>
        <taxon>Anthemidinae</taxon>
        <taxon>Tanacetum</taxon>
    </lineage>
</organism>